<organism evidence="10 11">
    <name type="scientific">Tilletia walkeri</name>
    <dbReference type="NCBI Taxonomy" id="117179"/>
    <lineage>
        <taxon>Eukaryota</taxon>
        <taxon>Fungi</taxon>
        <taxon>Dikarya</taxon>
        <taxon>Basidiomycota</taxon>
        <taxon>Ustilaginomycotina</taxon>
        <taxon>Exobasidiomycetes</taxon>
        <taxon>Tilletiales</taxon>
        <taxon>Tilletiaceae</taxon>
        <taxon>Tilletia</taxon>
    </lineage>
</organism>
<comment type="caution">
    <text evidence="10">The sequence shown here is derived from an EMBL/GenBank/DDBJ whole genome shotgun (WGS) entry which is preliminary data.</text>
</comment>
<feature type="domain" description="C2H2-type" evidence="9">
    <location>
        <begin position="900"/>
        <end position="929"/>
    </location>
</feature>
<keyword evidence="11" id="KW-1185">Reference proteome</keyword>
<feature type="domain" description="C2H2-type" evidence="9">
    <location>
        <begin position="870"/>
        <end position="899"/>
    </location>
</feature>
<feature type="compositionally biased region" description="Low complexity" evidence="8">
    <location>
        <begin position="125"/>
        <end position="148"/>
    </location>
</feature>
<feature type="region of interest" description="Disordered" evidence="8">
    <location>
        <begin position="939"/>
        <end position="1095"/>
    </location>
</feature>
<evidence type="ECO:0000256" key="3">
    <source>
        <dbReference type="ARBA" id="ARBA00022737"/>
    </source>
</evidence>
<dbReference type="InterPro" id="IPR013087">
    <property type="entry name" value="Znf_C2H2_type"/>
</dbReference>
<feature type="compositionally biased region" description="Polar residues" evidence="8">
    <location>
        <begin position="1"/>
        <end position="13"/>
    </location>
</feature>
<dbReference type="GO" id="GO:0000785">
    <property type="term" value="C:chromatin"/>
    <property type="evidence" value="ECO:0007669"/>
    <property type="project" value="TreeGrafter"/>
</dbReference>
<reference evidence="10" key="1">
    <citation type="submission" date="2016-04" db="EMBL/GenBank/DDBJ databases">
        <authorList>
            <person name="Nguyen H.D."/>
            <person name="Samba Siva P."/>
            <person name="Cullis J."/>
            <person name="Levesque C.A."/>
            <person name="Hambleton S."/>
        </authorList>
    </citation>
    <scope>NUCLEOTIDE SEQUENCE</scope>
    <source>
        <strain evidence="10">DAOMC 236422</strain>
    </source>
</reference>
<keyword evidence="4 7" id="KW-0863">Zinc-finger</keyword>
<dbReference type="GO" id="GO:0000978">
    <property type="term" value="F:RNA polymerase II cis-regulatory region sequence-specific DNA binding"/>
    <property type="evidence" value="ECO:0007669"/>
    <property type="project" value="TreeGrafter"/>
</dbReference>
<dbReference type="PROSITE" id="PS00028">
    <property type="entry name" value="ZINC_FINGER_C2H2_1"/>
    <property type="match status" value="4"/>
</dbReference>
<dbReference type="GO" id="GO:0005667">
    <property type="term" value="C:transcription regulator complex"/>
    <property type="evidence" value="ECO:0007669"/>
    <property type="project" value="TreeGrafter"/>
</dbReference>
<feature type="region of interest" description="Disordered" evidence="8">
    <location>
        <begin position="1476"/>
        <end position="1518"/>
    </location>
</feature>
<feature type="compositionally biased region" description="Low complexity" evidence="8">
    <location>
        <begin position="585"/>
        <end position="608"/>
    </location>
</feature>
<dbReference type="FunFam" id="3.30.160.60:FF:000744">
    <property type="entry name" value="zinc finger E-box-binding homeobox 1"/>
    <property type="match status" value="1"/>
</dbReference>
<feature type="compositionally biased region" description="Gly residues" evidence="8">
    <location>
        <begin position="1075"/>
        <end position="1090"/>
    </location>
</feature>
<feature type="region of interest" description="Disordered" evidence="8">
    <location>
        <begin position="366"/>
        <end position="395"/>
    </location>
</feature>
<keyword evidence="5" id="KW-0862">Zinc</keyword>
<feature type="region of interest" description="Disordered" evidence="8">
    <location>
        <begin position="461"/>
        <end position="494"/>
    </location>
</feature>
<feature type="compositionally biased region" description="Low complexity" evidence="8">
    <location>
        <begin position="276"/>
        <end position="289"/>
    </location>
</feature>
<comment type="subcellular location">
    <subcellularLocation>
        <location evidence="1">Nucleus</location>
    </subcellularLocation>
</comment>
<feature type="compositionally biased region" description="Low complexity" evidence="8">
    <location>
        <begin position="25"/>
        <end position="37"/>
    </location>
</feature>
<evidence type="ECO:0000256" key="5">
    <source>
        <dbReference type="ARBA" id="ARBA00022833"/>
    </source>
</evidence>
<feature type="compositionally biased region" description="Polar residues" evidence="8">
    <location>
        <begin position="150"/>
        <end position="167"/>
    </location>
</feature>
<dbReference type="GO" id="GO:0031519">
    <property type="term" value="C:PcG protein complex"/>
    <property type="evidence" value="ECO:0007669"/>
    <property type="project" value="TreeGrafter"/>
</dbReference>
<feature type="region of interest" description="Disordered" evidence="8">
    <location>
        <begin position="731"/>
        <end position="776"/>
    </location>
</feature>
<dbReference type="Proteomes" id="UP000078113">
    <property type="component" value="Unassembled WGS sequence"/>
</dbReference>
<feature type="region of interest" description="Disordered" evidence="8">
    <location>
        <begin position="580"/>
        <end position="648"/>
    </location>
</feature>
<gene>
    <name evidence="10" type="ORF">A4X09_0g5155</name>
</gene>
<dbReference type="InterPro" id="IPR036236">
    <property type="entry name" value="Znf_C2H2_sf"/>
</dbReference>
<feature type="compositionally biased region" description="Low complexity" evidence="8">
    <location>
        <begin position="175"/>
        <end position="192"/>
    </location>
</feature>
<dbReference type="GO" id="GO:0008270">
    <property type="term" value="F:zinc ion binding"/>
    <property type="evidence" value="ECO:0007669"/>
    <property type="project" value="UniProtKB-KW"/>
</dbReference>
<feature type="region of interest" description="Disordered" evidence="8">
    <location>
        <begin position="1424"/>
        <end position="1447"/>
    </location>
</feature>
<evidence type="ECO:0000256" key="6">
    <source>
        <dbReference type="ARBA" id="ARBA00023242"/>
    </source>
</evidence>
<dbReference type="SMART" id="SM00355">
    <property type="entry name" value="ZnF_C2H2"/>
    <property type="match status" value="4"/>
</dbReference>
<feature type="compositionally biased region" description="Gly residues" evidence="8">
    <location>
        <begin position="625"/>
        <end position="639"/>
    </location>
</feature>
<evidence type="ECO:0000259" key="9">
    <source>
        <dbReference type="PROSITE" id="PS50157"/>
    </source>
</evidence>
<dbReference type="SUPFAM" id="SSF57667">
    <property type="entry name" value="beta-beta-alpha zinc fingers"/>
    <property type="match status" value="2"/>
</dbReference>
<evidence type="ECO:0000256" key="7">
    <source>
        <dbReference type="PROSITE-ProRule" id="PRU00042"/>
    </source>
</evidence>
<feature type="compositionally biased region" description="Low complexity" evidence="8">
    <location>
        <begin position="1493"/>
        <end position="1518"/>
    </location>
</feature>
<reference evidence="10" key="2">
    <citation type="journal article" date="2019" name="IMA Fungus">
        <title>Genome sequencing and comparison of five Tilletia species to identify candidate genes for the detection of regulated species infecting wheat.</title>
        <authorList>
            <person name="Nguyen H.D.T."/>
            <person name="Sultana T."/>
            <person name="Kesanakurti P."/>
            <person name="Hambleton S."/>
        </authorList>
    </citation>
    <scope>NUCLEOTIDE SEQUENCE</scope>
    <source>
        <strain evidence="10">DAOMC 236422</strain>
    </source>
</reference>
<dbReference type="GO" id="GO:0000981">
    <property type="term" value="F:DNA-binding transcription factor activity, RNA polymerase II-specific"/>
    <property type="evidence" value="ECO:0007669"/>
    <property type="project" value="UniProtKB-ARBA"/>
</dbReference>
<dbReference type="PROSITE" id="PS50157">
    <property type="entry name" value="ZINC_FINGER_C2H2_2"/>
    <property type="match status" value="4"/>
</dbReference>
<evidence type="ECO:0000256" key="1">
    <source>
        <dbReference type="ARBA" id="ARBA00004123"/>
    </source>
</evidence>
<feature type="region of interest" description="Disordered" evidence="8">
    <location>
        <begin position="1236"/>
        <end position="1259"/>
    </location>
</feature>
<keyword evidence="3" id="KW-0677">Repeat</keyword>
<sequence>MSAGSTSTKSPSLLQARPRPPPINTTTSSSSIVTTGSLGSPLGSPRASSYPDSSTRFSSPKPASPRPSRLNITTPNTTTSTTATTTAAHAYNSAVAADSSDHKEDSEPDPAATTAKDGGEDGKTSAKSIADAATTSSDSATTAPLAASGPSHTSTVAAAAGESTSKPATPRLGHASAAAASNTNPPSSPASLPHHHPFPHIYRADSATARASSPSRIADTYRASPFRGVSAAAAARRRDSNSPWYGPEHRAPSPAAAVAAAAVAAAKDELAREEGSAAPSPSLSAAMPPNDRRDSGGLSLLAAAGPISTSVGTPSSTTALTSYPFTTSANTASASSILQAISGPSLAGTPSGSSVGLGLGGLGLGLGRNSPRASPQPPSFLGSGPGSVGRAHSSGKSGLGLGLGLGLGFSPLGDRQSVASPSALGPSGSTSSGTSAADALFAYGAAAAAVAGAGALGRPGSRSGLADGISPKRANTPTSGGGMPPGSAAGLIGTATGASSSMSPLIGAGASGSGSGGLDGYPLPGSPLTASKRRMLISSPGSALTHLSSFDNFSAGIYEGPSASAHGPSGAARLAPSALHMMTPGSSSHSLNTGSGSGQRSTSASASGSGEGSEHRRSMSASTGGVDGDGNGSGVGGSGSNTNASGTPSSAAQAAAMAAAAVFGMANGGHHAPIPQTIAAAPSTLQHDGGSNNAKLQLAYSTSTSAPAAGANSMIPSTSLITSSAYPKVTKSPQVAASGGSGRPTPNKPISRSPAPSGAKSRAPPLPPSFPSASTSGNALLAASEAASAAAAAAAAARAAPVESDAGGPKLHQCDSCDKAFSRRSDLARHKRIHSGERPFPCDWPGCGKSFIQRSALTVHTRVHSGERPHKCEFPGCNKSFSDSSSLARHRRTHSNSRPYICPYPECGKQFSRRTTLNRHAKAHASGQGADGEKFAWYSSKQRSRGSGKGKEKSAGDTSIDGDAEDDEDESDGSDEDEEMEDIDEEDEEDEEAEMLGAGAKGKGRAGKAGSQGAPQASTSGPQRRGRATAAAARHAPLGKPDAAATPRGKKASAPPIMDSQEPAMKRGPAKGKAGRGGAAGRAGRGGGRAGSRAIADDDGSLADVSTNIADVSMDHVVRSNGGGAGSVNLQHPHLDSSIIHSVQTLPPTSHGTPGRMRSASTNEAAMTLAQVSSRAHGRVPGGGVAGFSVVAPFGAPGSSDDAAAAAMRGGHMPRSSSTEEAAVSLLMAAAAASAAGGVGSGSHGSHGMSGDSAAQHEMQHTFSTSAFQPGNTTFASSMAHEDLSHGGEMGMDLGLNAEMEEAALGLERIAQAAAQEHHREHQHRQALEAASTVGSGHADVMIDMDPFAQAAERAKEQTLSKLSELGTAAAAARMMQSQSSSSSGLSAMNSGVGSGMGNDAGASGLHHLAGSLGVGSLGPGGPFVGFSQHHHPPLLHPDPTGSAAASSYGMQSLGPLAMTMDLDYSALEAMDSMWAMPEGDDGGVEDSKSLFQSGSSQQQHPGSAAGMTSASTSSGAS</sequence>
<feature type="compositionally biased region" description="Acidic residues" evidence="8">
    <location>
        <begin position="960"/>
        <end position="994"/>
    </location>
</feature>
<feature type="domain" description="C2H2-type" evidence="9">
    <location>
        <begin position="840"/>
        <end position="869"/>
    </location>
</feature>
<proteinExistence type="predicted"/>
<keyword evidence="2" id="KW-0479">Metal-binding</keyword>
<feature type="region of interest" description="Disordered" evidence="8">
    <location>
        <begin position="1"/>
        <end position="253"/>
    </location>
</feature>
<evidence type="ECO:0000256" key="2">
    <source>
        <dbReference type="ARBA" id="ARBA00022723"/>
    </source>
</evidence>
<keyword evidence="6" id="KW-0539">Nucleus</keyword>
<dbReference type="EMBL" id="LWDG02000249">
    <property type="protein sequence ID" value="KAE8267190.1"/>
    <property type="molecule type" value="Genomic_DNA"/>
</dbReference>
<feature type="compositionally biased region" description="Low complexity" evidence="8">
    <location>
        <begin position="56"/>
        <end position="90"/>
    </location>
</feature>
<evidence type="ECO:0000256" key="8">
    <source>
        <dbReference type="SAM" id="MobiDB-lite"/>
    </source>
</evidence>
<dbReference type="FunFam" id="3.30.160.60:FF:000125">
    <property type="entry name" value="Putative zinc finger protein 143"/>
    <property type="match status" value="2"/>
</dbReference>
<evidence type="ECO:0000313" key="10">
    <source>
        <dbReference type="EMBL" id="KAE8267190.1"/>
    </source>
</evidence>
<feature type="region of interest" description="Disordered" evidence="8">
    <location>
        <begin position="268"/>
        <end position="298"/>
    </location>
</feature>
<protein>
    <recommendedName>
        <fullName evidence="9">C2H2-type domain-containing protein</fullName>
    </recommendedName>
</protein>
<dbReference type="PANTHER" id="PTHR14003:SF20">
    <property type="entry name" value="FINGER DOMAIN PROTEIN, PUTATIVE (AFU_ORTHOLOGUE AFUA_4G10380)-RELATED"/>
    <property type="match status" value="1"/>
</dbReference>
<feature type="compositionally biased region" description="Polar residues" evidence="8">
    <location>
        <begin position="46"/>
        <end position="55"/>
    </location>
</feature>
<evidence type="ECO:0000256" key="4">
    <source>
        <dbReference type="ARBA" id="ARBA00022771"/>
    </source>
</evidence>
<dbReference type="Gene3D" id="3.30.160.60">
    <property type="entry name" value="Classic Zinc Finger"/>
    <property type="match status" value="4"/>
</dbReference>
<dbReference type="PANTHER" id="PTHR14003">
    <property type="entry name" value="TRANSCRIPTIONAL REPRESSOR PROTEIN YY"/>
    <property type="match status" value="1"/>
</dbReference>
<feature type="domain" description="C2H2-type" evidence="9">
    <location>
        <begin position="812"/>
        <end position="839"/>
    </location>
</feature>
<dbReference type="FunFam" id="3.30.160.60:FF:000446">
    <property type="entry name" value="Zinc finger protein"/>
    <property type="match status" value="1"/>
</dbReference>
<evidence type="ECO:0000313" key="11">
    <source>
        <dbReference type="Proteomes" id="UP000078113"/>
    </source>
</evidence>
<dbReference type="Pfam" id="PF00096">
    <property type="entry name" value="zf-C2H2"/>
    <property type="match status" value="4"/>
</dbReference>
<accession>A0A8X7N7Y4</accession>
<name>A0A8X7N7Y4_9BASI</name>